<evidence type="ECO:0000256" key="2">
    <source>
        <dbReference type="ARBA" id="ARBA00007783"/>
    </source>
</evidence>
<comment type="caution">
    <text evidence="11">The sequence shown here is derived from an EMBL/GenBank/DDBJ whole genome shotgun (WGS) entry which is preliminary data.</text>
</comment>
<dbReference type="PANTHER" id="PTHR30413:SF8">
    <property type="entry name" value="TRANSPORT PERMEASE PROTEIN"/>
    <property type="match status" value="1"/>
</dbReference>
<evidence type="ECO:0000256" key="5">
    <source>
        <dbReference type="ARBA" id="ARBA00022519"/>
    </source>
</evidence>
<protein>
    <recommendedName>
        <fullName evidence="9">Transport permease protein</fullName>
    </recommendedName>
</protein>
<sequence>MKARSAISIQRDVIFAIFLREMNARFKSYTFGNIWIILEPLLMISVFLVLFGARGRGEFGYVEPPVFILAGFLPFRTLWQATMRKNMSALGGAKGLLGFRQVRLFDIFMARSLVEGGIFLVSGTALVLIMMWLGFAPLPNDPLFMLFYAAHLWLFAIFFGILACVIASIAREVEKLVNLFTMPLMFVSAVFYPMTIVPARYQDLMALNPLVHASELIREAWLPGYISPVASYEYLFVWILILSALAVSAYRLRWQRMLAR</sequence>
<comment type="subcellular location">
    <subcellularLocation>
        <location evidence="1 9">Cell inner membrane</location>
        <topology evidence="1 9">Multi-pass membrane protein</topology>
    </subcellularLocation>
</comment>
<evidence type="ECO:0000313" key="12">
    <source>
        <dbReference type="Proteomes" id="UP001595444"/>
    </source>
</evidence>
<feature type="transmembrane region" description="Helical" evidence="9">
    <location>
        <begin position="176"/>
        <end position="195"/>
    </location>
</feature>
<dbReference type="InterPro" id="IPR000412">
    <property type="entry name" value="ABC_2_transport"/>
</dbReference>
<evidence type="ECO:0000256" key="9">
    <source>
        <dbReference type="RuleBase" id="RU361157"/>
    </source>
</evidence>
<gene>
    <name evidence="11" type="ORF">ACFOKA_07225</name>
</gene>
<keyword evidence="5" id="KW-0997">Cell inner membrane</keyword>
<feature type="transmembrane region" description="Helical" evidence="9">
    <location>
        <begin position="29"/>
        <end position="53"/>
    </location>
</feature>
<evidence type="ECO:0000256" key="3">
    <source>
        <dbReference type="ARBA" id="ARBA00022448"/>
    </source>
</evidence>
<evidence type="ECO:0000256" key="6">
    <source>
        <dbReference type="ARBA" id="ARBA00022692"/>
    </source>
</evidence>
<keyword evidence="12" id="KW-1185">Reference proteome</keyword>
<keyword evidence="3 9" id="KW-0813">Transport</keyword>
<dbReference type="PANTHER" id="PTHR30413">
    <property type="entry name" value="INNER MEMBRANE TRANSPORT PERMEASE"/>
    <property type="match status" value="1"/>
</dbReference>
<dbReference type="PROSITE" id="PS51012">
    <property type="entry name" value="ABC_TM2"/>
    <property type="match status" value="1"/>
</dbReference>
<evidence type="ECO:0000256" key="8">
    <source>
        <dbReference type="ARBA" id="ARBA00023136"/>
    </source>
</evidence>
<evidence type="ECO:0000256" key="1">
    <source>
        <dbReference type="ARBA" id="ARBA00004429"/>
    </source>
</evidence>
<feature type="transmembrane region" description="Helical" evidence="9">
    <location>
        <begin position="113"/>
        <end position="133"/>
    </location>
</feature>
<organism evidence="11 12">
    <name type="scientific">Kordiimonas pumila</name>
    <dbReference type="NCBI Taxonomy" id="2161677"/>
    <lineage>
        <taxon>Bacteria</taxon>
        <taxon>Pseudomonadati</taxon>
        <taxon>Pseudomonadota</taxon>
        <taxon>Alphaproteobacteria</taxon>
        <taxon>Kordiimonadales</taxon>
        <taxon>Kordiimonadaceae</taxon>
        <taxon>Kordiimonas</taxon>
    </lineage>
</organism>
<evidence type="ECO:0000313" key="11">
    <source>
        <dbReference type="EMBL" id="MFC3051689.1"/>
    </source>
</evidence>
<evidence type="ECO:0000256" key="7">
    <source>
        <dbReference type="ARBA" id="ARBA00022989"/>
    </source>
</evidence>
<name>A0ABV7D4N9_9PROT</name>
<dbReference type="Pfam" id="PF01061">
    <property type="entry name" value="ABC2_membrane"/>
    <property type="match status" value="1"/>
</dbReference>
<comment type="similarity">
    <text evidence="2 9">Belongs to the ABC-2 integral membrane protein family.</text>
</comment>
<dbReference type="RefSeq" id="WP_194215161.1">
    <property type="nucleotide sequence ID" value="NZ_CP061205.1"/>
</dbReference>
<feature type="transmembrane region" description="Helical" evidence="9">
    <location>
        <begin position="145"/>
        <end position="169"/>
    </location>
</feature>
<feature type="domain" description="ABC transmembrane type-2" evidence="10">
    <location>
        <begin position="31"/>
        <end position="253"/>
    </location>
</feature>
<keyword evidence="8 9" id="KW-0472">Membrane</keyword>
<dbReference type="InterPro" id="IPR047817">
    <property type="entry name" value="ABC2_TM_bact-type"/>
</dbReference>
<feature type="transmembrane region" description="Helical" evidence="9">
    <location>
        <begin position="59"/>
        <end position="79"/>
    </location>
</feature>
<keyword evidence="7 9" id="KW-1133">Transmembrane helix</keyword>
<evidence type="ECO:0000256" key="4">
    <source>
        <dbReference type="ARBA" id="ARBA00022475"/>
    </source>
</evidence>
<dbReference type="Proteomes" id="UP001595444">
    <property type="component" value="Unassembled WGS sequence"/>
</dbReference>
<feature type="transmembrane region" description="Helical" evidence="9">
    <location>
        <begin position="234"/>
        <end position="252"/>
    </location>
</feature>
<keyword evidence="6 9" id="KW-0812">Transmembrane</keyword>
<reference evidence="12" key="1">
    <citation type="journal article" date="2019" name="Int. J. Syst. Evol. Microbiol.">
        <title>The Global Catalogue of Microorganisms (GCM) 10K type strain sequencing project: providing services to taxonomists for standard genome sequencing and annotation.</title>
        <authorList>
            <consortium name="The Broad Institute Genomics Platform"/>
            <consortium name="The Broad Institute Genome Sequencing Center for Infectious Disease"/>
            <person name="Wu L."/>
            <person name="Ma J."/>
        </authorList>
    </citation>
    <scope>NUCLEOTIDE SEQUENCE [LARGE SCALE GENOMIC DNA]</scope>
    <source>
        <strain evidence="12">KCTC 62164</strain>
    </source>
</reference>
<evidence type="ECO:0000259" key="10">
    <source>
        <dbReference type="PROSITE" id="PS51012"/>
    </source>
</evidence>
<dbReference type="EMBL" id="JBHRSL010000004">
    <property type="protein sequence ID" value="MFC3051689.1"/>
    <property type="molecule type" value="Genomic_DNA"/>
</dbReference>
<accession>A0ABV7D4N9</accession>
<dbReference type="PIRSF" id="PIRSF006648">
    <property type="entry name" value="DrrB"/>
    <property type="match status" value="1"/>
</dbReference>
<keyword evidence="4 9" id="KW-1003">Cell membrane</keyword>
<dbReference type="PRINTS" id="PR00164">
    <property type="entry name" value="ABC2TRNSPORT"/>
</dbReference>
<dbReference type="InterPro" id="IPR013525">
    <property type="entry name" value="ABC2_TM"/>
</dbReference>
<proteinExistence type="inferred from homology"/>